<keyword evidence="1" id="KW-0343">GTPase activation</keyword>
<dbReference type="InterPro" id="IPR035022">
    <property type="entry name" value="PI3kinase_P85_nSH2"/>
</dbReference>
<dbReference type="SUPFAM" id="SSF57889">
    <property type="entry name" value="Cysteine-rich domain"/>
    <property type="match status" value="1"/>
</dbReference>
<proteinExistence type="predicted"/>
<dbReference type="InterPro" id="IPR051854">
    <property type="entry name" value="Rho-type_GAP"/>
</dbReference>
<feature type="domain" description="Phorbol-ester/DAG-type" evidence="7">
    <location>
        <begin position="301"/>
        <end position="351"/>
    </location>
</feature>
<dbReference type="CDD" id="cd09942">
    <property type="entry name" value="SH2_nSH2_p85_like"/>
    <property type="match status" value="1"/>
</dbReference>
<keyword evidence="3" id="KW-0862">Zinc</keyword>
<dbReference type="FunFam" id="3.30.505.10:FF:000100">
    <property type="entry name" value="phosphatidylinositol 3-kinase regulatory subunit gamma"/>
    <property type="match status" value="1"/>
</dbReference>
<dbReference type="PROSITE" id="PS50081">
    <property type="entry name" value="ZF_DAG_PE_2"/>
    <property type="match status" value="1"/>
</dbReference>
<feature type="domain" description="SH2" evidence="6">
    <location>
        <begin position="637"/>
        <end position="731"/>
    </location>
</feature>
<dbReference type="InterPro" id="IPR000980">
    <property type="entry name" value="SH2"/>
</dbReference>
<dbReference type="CDD" id="cd00159">
    <property type="entry name" value="RhoGAP"/>
    <property type="match status" value="1"/>
</dbReference>
<dbReference type="InterPro" id="IPR008936">
    <property type="entry name" value="Rho_GTPase_activation_prot"/>
</dbReference>
<dbReference type="GO" id="GO:0046872">
    <property type="term" value="F:metal ion binding"/>
    <property type="evidence" value="ECO:0007669"/>
    <property type="project" value="UniProtKB-KW"/>
</dbReference>
<evidence type="ECO:0000256" key="4">
    <source>
        <dbReference type="PROSITE-ProRule" id="PRU00191"/>
    </source>
</evidence>
<evidence type="ECO:0000313" key="10">
    <source>
        <dbReference type="EMBL" id="CAL4171695.1"/>
    </source>
</evidence>
<evidence type="ECO:0000256" key="1">
    <source>
        <dbReference type="ARBA" id="ARBA00022468"/>
    </source>
</evidence>
<dbReference type="InterPro" id="IPR000198">
    <property type="entry name" value="RhoGAP_dom"/>
</dbReference>
<dbReference type="InterPro" id="IPR001660">
    <property type="entry name" value="SAM"/>
</dbReference>
<dbReference type="PANTHER" id="PTHR46075:SF5">
    <property type="entry name" value="PHOSPHATIDYLINOSITOL 3-KINASE REGULATORY SUBUNIT ALPHA"/>
    <property type="match status" value="1"/>
</dbReference>
<evidence type="ECO:0000256" key="3">
    <source>
        <dbReference type="ARBA" id="ARBA00022833"/>
    </source>
</evidence>
<dbReference type="Pfam" id="PF16454">
    <property type="entry name" value="PI3K_P85_iSH2"/>
    <property type="match status" value="1"/>
</dbReference>
<dbReference type="Gene3D" id="3.30.505.10">
    <property type="entry name" value="SH2 domain"/>
    <property type="match status" value="2"/>
</dbReference>
<reference evidence="10 11" key="1">
    <citation type="submission" date="2024-05" db="EMBL/GenBank/DDBJ databases">
        <authorList>
            <person name="Wallberg A."/>
        </authorList>
    </citation>
    <scope>NUCLEOTIDE SEQUENCE [LARGE SCALE GENOMIC DNA]</scope>
</reference>
<keyword evidence="5" id="KW-0175">Coiled coil</keyword>
<dbReference type="Gene3D" id="1.10.555.10">
    <property type="entry name" value="Rho GTPase activation protein"/>
    <property type="match status" value="1"/>
</dbReference>
<dbReference type="AlphaFoldDB" id="A0AAV2SA69"/>
<comment type="caution">
    <text evidence="10">The sequence shown here is derived from an EMBL/GenBank/DDBJ whole genome shotgun (WGS) entry which is preliminary data.</text>
</comment>
<dbReference type="PROSITE" id="PS50105">
    <property type="entry name" value="SAM_DOMAIN"/>
    <property type="match status" value="1"/>
</dbReference>
<dbReference type="PRINTS" id="PR00678">
    <property type="entry name" value="PI3KINASEP85"/>
</dbReference>
<dbReference type="InterPro" id="IPR032498">
    <property type="entry name" value="PI3K_P85_iSH2"/>
</dbReference>
<evidence type="ECO:0000259" key="8">
    <source>
        <dbReference type="PROSITE" id="PS50105"/>
    </source>
</evidence>
<dbReference type="FunFam" id="3.30.505.10:FF:000080">
    <property type="entry name" value="Pi3K21B, isoform C"/>
    <property type="match status" value="1"/>
</dbReference>
<feature type="domain" description="Rho-GAP" evidence="9">
    <location>
        <begin position="370"/>
        <end position="565"/>
    </location>
</feature>
<dbReference type="SMART" id="SM00454">
    <property type="entry name" value="SAM"/>
    <property type="match status" value="1"/>
</dbReference>
<evidence type="ECO:0000259" key="7">
    <source>
        <dbReference type="PROSITE" id="PS50081"/>
    </source>
</evidence>
<keyword evidence="11" id="KW-1185">Reference proteome</keyword>
<name>A0AAV2SA69_MEGNR</name>
<evidence type="ECO:0000256" key="5">
    <source>
        <dbReference type="SAM" id="Coils"/>
    </source>
</evidence>
<dbReference type="PANTHER" id="PTHR46075">
    <property type="entry name" value="CHIMERIN FAMILY MEMBER"/>
    <property type="match status" value="1"/>
</dbReference>
<evidence type="ECO:0000256" key="2">
    <source>
        <dbReference type="ARBA" id="ARBA00022723"/>
    </source>
</evidence>
<accession>A0AAV2SA69</accession>
<dbReference type="SUPFAM" id="SSF47769">
    <property type="entry name" value="SAM/Pointed domain"/>
    <property type="match status" value="1"/>
</dbReference>
<dbReference type="SUPFAM" id="SSF55550">
    <property type="entry name" value="SH2 domain"/>
    <property type="match status" value="2"/>
</dbReference>
<dbReference type="Pfam" id="PF00130">
    <property type="entry name" value="C1_1"/>
    <property type="match status" value="1"/>
</dbReference>
<sequence>MPLPCARPNNNNNNNNNNTTLINLFIEMGLCSETITSFMTVRGRGGAAAAAAAATSVVGQPRLASSSSDQSLDRADLSRPRYAHECREVDKYTLKNFPTVIRDKRKRLDHISINIIKTLSCLCVSRASRCCCCSGRRCHSRVTSSTLYILYSAAAAAAAAAHSNSSGVEILLLISPHTTFMGGEFDVSESVYACIIHFNPLPPVGLAHRPKRTPISQWSSSNVVDWMATLNLAPYTELFKAKDIKGADLLTLDRDKLGRMGINDEFHQKAILVCIDQLQNGRHDGDSTGPGVGDCSTPASHHTLRNHSFHDLHRCDKCGLYLRGFIHQGQFCQDCGLIAHRTCAATGLPPCVRQSSSYFRRILLSSVFGLSLCTQFNPGESMSPLLLVRCCEELLYRAKSDSSLDLYRLYRTPPQQDSLAKLREACDDDISNADLSLHEPHVIAYLIKRYLRELPEPVIPENCYDRFIGAAQIDNDEQCARSITQLVKELNPHHYYTLKFLMTHFLQLCQLQVSRGNKDPPTLLIQSLCHVLLRPPWDKIVELARNTDYHMRIVEMLLLKVDWGEKVPSFPSAPALPPRIRPRQSVQSYSSSGYDPVDPIMSPSSPPMGMPIMPIAGPLPVTNIPSDAPKALQESEWYWGNITRDDVNVLMRDAKDGTFLVRDASTGNNEYTLTVRKGGSNKLIKICHRNGMYGFIEPLNFNSVVDLINYCQQQNLSQFNKALDIKLLYPVSRNTYGDESESRGLKIEEILGILADYNKQYKEKTIQWNICYEKQQLASQEIQNYRQALESFNEMIAWLQDHLDLHDKLKLEAQPHEINELSVNRGVLQERIEQVRDAQSKYTIHLNNTNSECRVADRTCNSMKMECSQLMKMRDQLKNVLLSRGISADMIDKWLEQADPHQPQPIQPLAELHNESLWLHENCTREEAQNILRGRPDGTFLIRMAQNGGYALSIACNKEVQHCRIYQGENGFGFAEPFLIYATLRDLVLHYSKNSLLMHNDLLNTTLNFPARPGS</sequence>
<feature type="domain" description="SH2" evidence="6">
    <location>
        <begin position="918"/>
        <end position="1011"/>
    </location>
</feature>
<dbReference type="InterPro" id="IPR013761">
    <property type="entry name" value="SAM/pointed_sf"/>
</dbReference>
<dbReference type="EMBL" id="CAXKWB010051753">
    <property type="protein sequence ID" value="CAL4171695.1"/>
    <property type="molecule type" value="Genomic_DNA"/>
</dbReference>
<dbReference type="CDD" id="cd20830">
    <property type="entry name" value="C1_PIK3R-like_rpt2"/>
    <property type="match status" value="1"/>
</dbReference>
<dbReference type="Gene3D" id="1.10.150.50">
    <property type="entry name" value="Transcription Factor, Ets-1"/>
    <property type="match status" value="1"/>
</dbReference>
<dbReference type="Proteomes" id="UP001497623">
    <property type="component" value="Unassembled WGS sequence"/>
</dbReference>
<gene>
    <name evidence="10" type="ORF">MNOR_LOCUS34188</name>
</gene>
<dbReference type="SUPFAM" id="SSF48350">
    <property type="entry name" value="GTPase activation domain, GAP"/>
    <property type="match status" value="1"/>
</dbReference>
<dbReference type="FunFam" id="1.10.150.50:FF:000146">
    <property type="entry name" value="Phosphatidylinositol 3-kinase regulatory subunit alpha-like Protein"/>
    <property type="match status" value="1"/>
</dbReference>
<dbReference type="InterPro" id="IPR002219">
    <property type="entry name" value="PKC_DAG/PE"/>
</dbReference>
<evidence type="ECO:0008006" key="12">
    <source>
        <dbReference type="Google" id="ProtNLM"/>
    </source>
</evidence>
<dbReference type="SMART" id="SM00252">
    <property type="entry name" value="SH2"/>
    <property type="match status" value="2"/>
</dbReference>
<dbReference type="PROSITE" id="PS50238">
    <property type="entry name" value="RHOGAP"/>
    <property type="match status" value="1"/>
</dbReference>
<protein>
    <recommendedName>
        <fullName evidence="12">Phosphatidylinositol 3-kinase regulatory subunit alpha</fullName>
    </recommendedName>
</protein>
<dbReference type="Gene3D" id="1.10.287.1490">
    <property type="match status" value="1"/>
</dbReference>
<evidence type="ECO:0000313" key="11">
    <source>
        <dbReference type="Proteomes" id="UP001497623"/>
    </source>
</evidence>
<organism evidence="10 11">
    <name type="scientific">Meganyctiphanes norvegica</name>
    <name type="common">Northern krill</name>
    <name type="synonym">Thysanopoda norvegica</name>
    <dbReference type="NCBI Taxonomy" id="48144"/>
    <lineage>
        <taxon>Eukaryota</taxon>
        <taxon>Metazoa</taxon>
        <taxon>Ecdysozoa</taxon>
        <taxon>Arthropoda</taxon>
        <taxon>Crustacea</taxon>
        <taxon>Multicrustacea</taxon>
        <taxon>Malacostraca</taxon>
        <taxon>Eumalacostraca</taxon>
        <taxon>Eucarida</taxon>
        <taxon>Euphausiacea</taxon>
        <taxon>Euphausiidae</taxon>
        <taxon>Meganyctiphanes</taxon>
    </lineage>
</organism>
<dbReference type="Pfam" id="PF00620">
    <property type="entry name" value="RhoGAP"/>
    <property type="match status" value="1"/>
</dbReference>
<keyword evidence="2" id="KW-0479">Metal-binding</keyword>
<feature type="coiled-coil region" evidence="5">
    <location>
        <begin position="775"/>
        <end position="838"/>
    </location>
</feature>
<dbReference type="PRINTS" id="PR00401">
    <property type="entry name" value="SH2DOMAIN"/>
</dbReference>
<feature type="domain" description="SAM" evidence="8">
    <location>
        <begin position="218"/>
        <end position="281"/>
    </location>
</feature>
<evidence type="ECO:0000259" key="6">
    <source>
        <dbReference type="PROSITE" id="PS50001"/>
    </source>
</evidence>
<evidence type="ECO:0000259" key="9">
    <source>
        <dbReference type="PROSITE" id="PS50238"/>
    </source>
</evidence>
<dbReference type="Pfam" id="PF07647">
    <property type="entry name" value="SAM_2"/>
    <property type="match status" value="1"/>
</dbReference>
<dbReference type="PROSITE" id="PS00479">
    <property type="entry name" value="ZF_DAG_PE_1"/>
    <property type="match status" value="1"/>
</dbReference>
<keyword evidence="4" id="KW-0727">SH2 domain</keyword>
<dbReference type="Pfam" id="PF00017">
    <property type="entry name" value="SH2"/>
    <property type="match status" value="2"/>
</dbReference>
<dbReference type="GO" id="GO:0007165">
    <property type="term" value="P:signal transduction"/>
    <property type="evidence" value="ECO:0007669"/>
    <property type="project" value="InterPro"/>
</dbReference>
<dbReference type="SMART" id="SM00324">
    <property type="entry name" value="RhoGAP"/>
    <property type="match status" value="1"/>
</dbReference>
<dbReference type="GO" id="GO:0005096">
    <property type="term" value="F:GTPase activator activity"/>
    <property type="evidence" value="ECO:0007669"/>
    <property type="project" value="UniProtKB-KW"/>
</dbReference>
<dbReference type="InterPro" id="IPR046349">
    <property type="entry name" value="C1-like_sf"/>
</dbReference>
<dbReference type="InterPro" id="IPR036860">
    <property type="entry name" value="SH2_dom_sf"/>
</dbReference>
<dbReference type="PROSITE" id="PS50001">
    <property type="entry name" value="SH2"/>
    <property type="match status" value="2"/>
</dbReference>
<dbReference type="Gene3D" id="3.30.60.20">
    <property type="match status" value="1"/>
</dbReference>